<dbReference type="Proteomes" id="UP000007799">
    <property type="component" value="Unassembled WGS sequence"/>
</dbReference>
<keyword evidence="10" id="KW-1185">Reference proteome</keyword>
<keyword evidence="4 6" id="KW-1133">Transmembrane helix</keyword>
<dbReference type="FunCoup" id="F2UFI3">
    <property type="interactions" value="1155"/>
</dbReference>
<keyword evidence="3 6" id="KW-0812">Transmembrane</keyword>
<keyword evidence="5 6" id="KW-0472">Membrane</keyword>
<reference evidence="9" key="1">
    <citation type="submission" date="2009-08" db="EMBL/GenBank/DDBJ databases">
        <title>Annotation of Salpingoeca rosetta.</title>
        <authorList>
            <consortium name="The Broad Institute Genome Sequencing Platform"/>
            <person name="Russ C."/>
            <person name="Cuomo C."/>
            <person name="Burger G."/>
            <person name="Gray M.W."/>
            <person name="Holland P.W.H."/>
            <person name="King N."/>
            <person name="Lang F.B.F."/>
            <person name="Roger A.J."/>
            <person name="Ruiz-Trillo I."/>
            <person name="Young S.K."/>
            <person name="Zeng Q."/>
            <person name="Gargeya S."/>
            <person name="Alvarado L."/>
            <person name="Berlin A."/>
            <person name="Chapman S.B."/>
            <person name="Chen Z."/>
            <person name="Freedman E."/>
            <person name="Gellesch M."/>
            <person name="Goldberg J."/>
            <person name="Griggs A."/>
            <person name="Gujja S."/>
            <person name="Heilman E."/>
            <person name="Heiman D."/>
            <person name="Howarth C."/>
            <person name="Mehta T."/>
            <person name="Neiman D."/>
            <person name="Pearson M."/>
            <person name="Roberts A."/>
            <person name="Saif S."/>
            <person name="Shea T."/>
            <person name="Shenoy N."/>
            <person name="Sisk P."/>
            <person name="Stolte C."/>
            <person name="Sykes S."/>
            <person name="White J."/>
            <person name="Yandava C."/>
            <person name="Haas B."/>
            <person name="Nusbaum C."/>
            <person name="Birren B."/>
        </authorList>
    </citation>
    <scope>NUCLEOTIDE SEQUENCE [LARGE SCALE GENOMIC DNA]</scope>
    <source>
        <strain evidence="9">ATCC 50818</strain>
    </source>
</reference>
<name>F2UFI3_SALR5</name>
<dbReference type="STRING" id="946362.F2UFI3"/>
<feature type="transmembrane region" description="Helical" evidence="6">
    <location>
        <begin position="161"/>
        <end position="181"/>
    </location>
</feature>
<evidence type="ECO:0000256" key="7">
    <source>
        <dbReference type="SAM" id="MobiDB-lite"/>
    </source>
</evidence>
<dbReference type="InterPro" id="IPR006977">
    <property type="entry name" value="Yip1_dom"/>
</dbReference>
<gene>
    <name evidence="9" type="ORF">PTSG_06621</name>
</gene>
<dbReference type="PANTHER" id="PTHR12822">
    <property type="entry name" value="PROTEIN YIPF"/>
    <property type="match status" value="1"/>
</dbReference>
<sequence length="280" mass="30527">MSSGKEPLVGEDISLDFHDDDGDDMYDDDDTYDHQDTDALLGQHEQGDMSAEPAQAEGTSSAESQGNTAATDAAVAASVWSFGYYQSFFDVNTADVTKRVKLGAIPTPKFLEETKSKSDLYGPFWISTTLIFALALTGNLAHYTATPQDQRTEWHYDFSKVTLAATAIYGYTTLVPIGLWLGMRFYSALAVSAFDLLCLYGYSLTVYILAACLCGLPFVDNGFQWGIIMTVMGTSSAVVVINLSRLLHDAPARLRIVVIAVAVLANAALAVGFKMYFFQY</sequence>
<evidence type="ECO:0000256" key="5">
    <source>
        <dbReference type="ARBA" id="ARBA00023136"/>
    </source>
</evidence>
<comment type="similarity">
    <text evidence="2 6">Belongs to the YIP1 family.</text>
</comment>
<feature type="domain" description="Yip1" evidence="8">
    <location>
        <begin position="109"/>
        <end position="267"/>
    </location>
</feature>
<dbReference type="GO" id="GO:0031267">
    <property type="term" value="F:small GTPase binding"/>
    <property type="evidence" value="ECO:0007669"/>
    <property type="project" value="InterPro"/>
</dbReference>
<evidence type="ECO:0000313" key="9">
    <source>
        <dbReference type="EMBL" id="EGD75551.1"/>
    </source>
</evidence>
<dbReference type="KEGG" id="sre:PTSG_06621"/>
<evidence type="ECO:0000259" key="8">
    <source>
        <dbReference type="Pfam" id="PF04893"/>
    </source>
</evidence>
<dbReference type="Pfam" id="PF04893">
    <property type="entry name" value="Yip1"/>
    <property type="match status" value="1"/>
</dbReference>
<dbReference type="OrthoDB" id="10256463at2759"/>
<dbReference type="InterPro" id="IPR039765">
    <property type="entry name" value="Yip5/YIPF1/YIPF2"/>
</dbReference>
<evidence type="ECO:0000256" key="4">
    <source>
        <dbReference type="ARBA" id="ARBA00022989"/>
    </source>
</evidence>
<feature type="transmembrane region" description="Helical" evidence="6">
    <location>
        <begin position="120"/>
        <end position="141"/>
    </location>
</feature>
<dbReference type="OMA" id="MFQINFY"/>
<dbReference type="RefSeq" id="XP_004992008.1">
    <property type="nucleotide sequence ID" value="XM_004991951.1"/>
</dbReference>
<evidence type="ECO:0000256" key="3">
    <source>
        <dbReference type="ARBA" id="ARBA00022692"/>
    </source>
</evidence>
<feature type="transmembrane region" description="Helical" evidence="6">
    <location>
        <begin position="225"/>
        <end position="244"/>
    </location>
</feature>
<feature type="transmembrane region" description="Helical" evidence="6">
    <location>
        <begin position="256"/>
        <end position="277"/>
    </location>
</feature>
<dbReference type="GO" id="GO:0000139">
    <property type="term" value="C:Golgi membrane"/>
    <property type="evidence" value="ECO:0007669"/>
    <property type="project" value="UniProtKB-SubCell"/>
</dbReference>
<dbReference type="PANTHER" id="PTHR12822:SF2">
    <property type="entry name" value="PROTEIN YIPF"/>
    <property type="match status" value="1"/>
</dbReference>
<dbReference type="eggNOG" id="KOG3114">
    <property type="taxonomic scope" value="Eukaryota"/>
</dbReference>
<dbReference type="GO" id="GO:0016192">
    <property type="term" value="P:vesicle-mediated transport"/>
    <property type="evidence" value="ECO:0007669"/>
    <property type="project" value="InterPro"/>
</dbReference>
<feature type="transmembrane region" description="Helical" evidence="6">
    <location>
        <begin position="193"/>
        <end position="219"/>
    </location>
</feature>
<feature type="compositionally biased region" description="Acidic residues" evidence="7">
    <location>
        <begin position="18"/>
        <end position="31"/>
    </location>
</feature>
<proteinExistence type="inferred from homology"/>
<organism evidence="10">
    <name type="scientific">Salpingoeca rosetta (strain ATCC 50818 / BSB-021)</name>
    <dbReference type="NCBI Taxonomy" id="946362"/>
    <lineage>
        <taxon>Eukaryota</taxon>
        <taxon>Choanoflagellata</taxon>
        <taxon>Craspedida</taxon>
        <taxon>Salpingoecidae</taxon>
        <taxon>Salpingoeca</taxon>
    </lineage>
</organism>
<feature type="compositionally biased region" description="Polar residues" evidence="7">
    <location>
        <begin position="57"/>
        <end position="67"/>
    </location>
</feature>
<evidence type="ECO:0000256" key="1">
    <source>
        <dbReference type="ARBA" id="ARBA00004141"/>
    </source>
</evidence>
<accession>F2UFI3</accession>
<feature type="region of interest" description="Disordered" evidence="7">
    <location>
        <begin position="1"/>
        <end position="67"/>
    </location>
</feature>
<dbReference type="EMBL" id="GL832972">
    <property type="protein sequence ID" value="EGD75551.1"/>
    <property type="molecule type" value="Genomic_DNA"/>
</dbReference>
<dbReference type="AlphaFoldDB" id="F2UFI3"/>
<evidence type="ECO:0000313" key="10">
    <source>
        <dbReference type="Proteomes" id="UP000007799"/>
    </source>
</evidence>
<evidence type="ECO:0000256" key="6">
    <source>
        <dbReference type="RuleBase" id="RU361264"/>
    </source>
</evidence>
<protein>
    <recommendedName>
        <fullName evidence="6">Protein YIPF</fullName>
    </recommendedName>
</protein>
<dbReference type="GeneID" id="16072567"/>
<dbReference type="InParanoid" id="F2UFI3"/>
<comment type="subcellular location">
    <subcellularLocation>
        <location evidence="6">Golgi apparatus membrane</location>
        <topology evidence="6">Multi-pass membrane protein</topology>
    </subcellularLocation>
    <subcellularLocation>
        <location evidence="1">Membrane</location>
        <topology evidence="1">Multi-pass membrane protein</topology>
    </subcellularLocation>
</comment>
<evidence type="ECO:0000256" key="2">
    <source>
        <dbReference type="ARBA" id="ARBA00010596"/>
    </source>
</evidence>